<keyword evidence="1" id="KW-0472">Membrane</keyword>
<sequence>MNQTLIIWEFFQIDLNTFLKRYQQQFSFFKLLVSGQISRFFYFQTSHRSLISHNQFFVKLFFFIIQSILFFIHKLYFQKGLFIDYRLLIKQFYLQICLYNITISLILIIICIFSFIFTFKDENFLISQNYKWNFQNIMFSFFFLFKLLISCEKINYRKIIIILNFYINQSIFPQNTQKTPYRQNQPFRDFFHIFNIIIPSFIFLGYISHFNCIMIRPISVCIYKEIVLNLIRINQLLGSYVYIGFIVLSIGKQKQTSELIFALSSLNHLQSSLQTQIYTCRTPALYLLNCSFQFDLVLVVYFQKRGQYSSLLVKTYQTYSVVLAQNFQQVFQ</sequence>
<feature type="transmembrane region" description="Helical" evidence="1">
    <location>
        <begin position="190"/>
        <end position="210"/>
    </location>
</feature>
<feature type="transmembrane region" description="Helical" evidence="1">
    <location>
        <begin position="98"/>
        <end position="120"/>
    </location>
</feature>
<gene>
    <name evidence="2" type="ORF">IMG5_179430</name>
</gene>
<keyword evidence="3" id="KW-1185">Reference proteome</keyword>
<dbReference type="InParanoid" id="G0R2M2"/>
<feature type="transmembrane region" description="Helical" evidence="1">
    <location>
        <begin position="56"/>
        <end position="77"/>
    </location>
</feature>
<keyword evidence="1" id="KW-0812">Transmembrane</keyword>
<evidence type="ECO:0008006" key="4">
    <source>
        <dbReference type="Google" id="ProtNLM"/>
    </source>
</evidence>
<dbReference type="AlphaFoldDB" id="G0R2M2"/>
<keyword evidence="1" id="KW-1133">Transmembrane helix</keyword>
<dbReference type="Proteomes" id="UP000008983">
    <property type="component" value="Unassembled WGS sequence"/>
</dbReference>
<dbReference type="EMBL" id="GL984270">
    <property type="protein sequence ID" value="EGR28286.1"/>
    <property type="molecule type" value="Genomic_DNA"/>
</dbReference>
<protein>
    <recommendedName>
        <fullName evidence="4">Transmembrane protein</fullName>
    </recommendedName>
</protein>
<name>G0R2M2_ICHMU</name>
<accession>G0R2M2</accession>
<dbReference type="GeneID" id="14904362"/>
<reference evidence="2 3" key="1">
    <citation type="submission" date="2011-07" db="EMBL/GenBank/DDBJ databases">
        <authorList>
            <person name="Coyne R."/>
            <person name="Brami D."/>
            <person name="Johnson J."/>
            <person name="Hostetler J."/>
            <person name="Hannick L."/>
            <person name="Clark T."/>
            <person name="Cassidy-Hanley D."/>
            <person name="Inman J."/>
        </authorList>
    </citation>
    <scope>NUCLEOTIDE SEQUENCE [LARGE SCALE GENOMIC DNA]</scope>
    <source>
        <strain evidence="2 3">G5</strain>
    </source>
</reference>
<dbReference type="RefSeq" id="XP_004027631.1">
    <property type="nucleotide sequence ID" value="XM_004027582.1"/>
</dbReference>
<feature type="transmembrane region" description="Helical" evidence="1">
    <location>
        <begin position="132"/>
        <end position="149"/>
    </location>
</feature>
<evidence type="ECO:0000256" key="1">
    <source>
        <dbReference type="SAM" id="Phobius"/>
    </source>
</evidence>
<feature type="transmembrane region" description="Helical" evidence="1">
    <location>
        <begin position="230"/>
        <end position="250"/>
    </location>
</feature>
<evidence type="ECO:0000313" key="3">
    <source>
        <dbReference type="Proteomes" id="UP000008983"/>
    </source>
</evidence>
<organism evidence="2 3">
    <name type="scientific">Ichthyophthirius multifiliis</name>
    <name type="common">White spot disease agent</name>
    <name type="synonym">Ich</name>
    <dbReference type="NCBI Taxonomy" id="5932"/>
    <lineage>
        <taxon>Eukaryota</taxon>
        <taxon>Sar</taxon>
        <taxon>Alveolata</taxon>
        <taxon>Ciliophora</taxon>
        <taxon>Intramacronucleata</taxon>
        <taxon>Oligohymenophorea</taxon>
        <taxon>Hymenostomatida</taxon>
        <taxon>Ophryoglenina</taxon>
        <taxon>Ichthyophthirius</taxon>
    </lineage>
</organism>
<evidence type="ECO:0000313" key="2">
    <source>
        <dbReference type="EMBL" id="EGR28286.1"/>
    </source>
</evidence>
<proteinExistence type="predicted"/>